<feature type="domain" description="Peptidase M16 C-terminal" evidence="3">
    <location>
        <begin position="202"/>
        <end position="378"/>
    </location>
</feature>
<evidence type="ECO:0000259" key="3">
    <source>
        <dbReference type="Pfam" id="PF05193"/>
    </source>
</evidence>
<proteinExistence type="predicted"/>
<dbReference type="AlphaFoldDB" id="A0A0B2UZ70"/>
<feature type="domain" description="Peptidase M16 N-terminal" evidence="2">
    <location>
        <begin position="54"/>
        <end position="142"/>
    </location>
</feature>
<keyword evidence="1" id="KW-0175">Coiled coil</keyword>
<reference evidence="4 5" key="1">
    <citation type="submission" date="2014-11" db="EMBL/GenBank/DDBJ databases">
        <title>Genetic blueprint of the zoonotic pathogen Toxocara canis.</title>
        <authorList>
            <person name="Zhu X.-Q."/>
            <person name="Korhonen P.K."/>
            <person name="Cai H."/>
            <person name="Young N.D."/>
            <person name="Nejsum P."/>
            <person name="von Samson-Himmelstjerna G."/>
            <person name="Boag P.R."/>
            <person name="Tan P."/>
            <person name="Li Q."/>
            <person name="Min J."/>
            <person name="Yang Y."/>
            <person name="Wang X."/>
            <person name="Fang X."/>
            <person name="Hall R.S."/>
            <person name="Hofmann A."/>
            <person name="Sternberg P.W."/>
            <person name="Jex A.R."/>
            <person name="Gasser R.B."/>
        </authorList>
    </citation>
    <scope>NUCLEOTIDE SEQUENCE [LARGE SCALE GENOMIC DNA]</scope>
    <source>
        <strain evidence="4">PN_DK_2014</strain>
    </source>
</reference>
<organism evidence="4 5">
    <name type="scientific">Toxocara canis</name>
    <name type="common">Canine roundworm</name>
    <dbReference type="NCBI Taxonomy" id="6265"/>
    <lineage>
        <taxon>Eukaryota</taxon>
        <taxon>Metazoa</taxon>
        <taxon>Ecdysozoa</taxon>
        <taxon>Nematoda</taxon>
        <taxon>Chromadorea</taxon>
        <taxon>Rhabditida</taxon>
        <taxon>Spirurina</taxon>
        <taxon>Ascaridomorpha</taxon>
        <taxon>Ascaridoidea</taxon>
        <taxon>Toxocaridae</taxon>
        <taxon>Toxocara</taxon>
    </lineage>
</organism>
<protein>
    <submittedName>
        <fullName evidence="4">Uncharacterized protein C05D11.1</fullName>
    </submittedName>
</protein>
<dbReference type="Proteomes" id="UP000031036">
    <property type="component" value="Unassembled WGS sequence"/>
</dbReference>
<dbReference type="PANTHER" id="PTHR43016">
    <property type="entry name" value="PRESEQUENCE PROTEASE"/>
    <property type="match status" value="1"/>
</dbReference>
<dbReference type="STRING" id="6265.A0A0B2UZ70"/>
<dbReference type="OrthoDB" id="5809639at2759"/>
<dbReference type="InterPro" id="IPR007863">
    <property type="entry name" value="Peptidase_M16_C"/>
</dbReference>
<name>A0A0B2UZ70_TOXCA</name>
<evidence type="ECO:0000313" key="4">
    <source>
        <dbReference type="EMBL" id="KHN74753.1"/>
    </source>
</evidence>
<dbReference type="SUPFAM" id="SSF63411">
    <property type="entry name" value="LuxS/MPP-like metallohydrolase"/>
    <property type="match status" value="5"/>
</dbReference>
<dbReference type="Pfam" id="PF00675">
    <property type="entry name" value="Peptidase_M16"/>
    <property type="match status" value="1"/>
</dbReference>
<dbReference type="InterPro" id="IPR011765">
    <property type="entry name" value="Pept_M16_N"/>
</dbReference>
<dbReference type="EMBL" id="JPKZ01002830">
    <property type="protein sequence ID" value="KHN74753.1"/>
    <property type="molecule type" value="Genomic_DNA"/>
</dbReference>
<dbReference type="Gene3D" id="3.30.830.10">
    <property type="entry name" value="Metalloenzyme, LuxS/M16 peptidase-like"/>
    <property type="match status" value="5"/>
</dbReference>
<dbReference type="FunFam" id="3.30.830.10:FF:000031">
    <property type="entry name" value="Putative zinc metalloprotease"/>
    <property type="match status" value="1"/>
</dbReference>
<dbReference type="OMA" id="CVEGPFW"/>
<evidence type="ECO:0000259" key="2">
    <source>
        <dbReference type="Pfam" id="PF00675"/>
    </source>
</evidence>
<dbReference type="GO" id="GO:0046872">
    <property type="term" value="F:metal ion binding"/>
    <property type="evidence" value="ECO:0007669"/>
    <property type="project" value="InterPro"/>
</dbReference>
<keyword evidence="5" id="KW-1185">Reference proteome</keyword>
<gene>
    <name evidence="4" type="primary">C05D11.1</name>
    <name evidence="4" type="ORF">Tcan_14711</name>
</gene>
<comment type="caution">
    <text evidence="4">The sequence shown here is derived from an EMBL/GenBank/DDBJ whole genome shotgun (WGS) entry which is preliminary data.</text>
</comment>
<accession>A0A0B2UZ70</accession>
<evidence type="ECO:0000313" key="5">
    <source>
        <dbReference type="Proteomes" id="UP000031036"/>
    </source>
</evidence>
<dbReference type="Pfam" id="PF05193">
    <property type="entry name" value="Peptidase_M16_C"/>
    <property type="match status" value="1"/>
</dbReference>
<evidence type="ECO:0000256" key="1">
    <source>
        <dbReference type="SAM" id="Coils"/>
    </source>
</evidence>
<sequence length="1267" mass="142234">MLKTAQRMWSCGSHLMVNGEIPLVVYHSTRSKLRVVVADVPGPTVKGVLSFVTETNTDDGLPHTLEHLVFMGSKNYPYKGVLDIIANRCLASGTNAWTGQDHTAYTLSTVGSTGFLKVLPVYMDHVLSPTLTEEQFITEVHHVNGFGEDAGVVYSEMQDHESDMDEIVSRKRRELFYPEGSPYRVEVGGRLPNLRVSCCNLKVRDFHAQFYHLSNMMLVVCGIIDHQRLLDVVSRVEEGLLSRIPSSFRTPFQDEIPPIGECREALIECPSDDEHRGIVSISWIGPPASDLYTVKALEMLFDYMESTAVAPLQKDFIQLTDPFASAACFSISEQSTSEIILMFSGVPVDKLLDIKKRLFEKTIAEHCDAKKFDMERFEFIINRSIQKAYAKMETSGHDKIFELMIGHQIYGTDEEQLAERLDEVGILRRLQKETASFWSDLVNSYLNGRYVCVVGKPSRKKIEEYAAAEEERLEKQREALGEAGLAECEERLQNAIEKNTALKPSAEVLRDLIVSKLEKFNTFEIATKCNVKRHHTNVPIIDKLPFTAFLHRAPTKFIELSLIWATEKIPTSKRLWLMLWFELMFESPAKVGDEILPYEEVAKLFTRDLISQSVEVGVSCCYNRFITLKMKVSSENYAMLQKWARIFLDGVVFEAGRAAVSAQKLASQAVEAKRDGSSVCSTLLARSLYKRGSNSCIYGTIQLEKFHEEVAKKAATNPQWVVEQLEDLRTHMLSMPVNMHVACNDSLIADQVESDQWAFLDGNSGDHRREIFVGNAGDELDGEGFGLQRVVSVGGTESSFLYQSAYFDQDWRGEDLMATMLLSQYLTQCEGPLWRGIRGEGLAYGANIYVQPDKKLLTLSLYRGSQINQAYDQTKKIVGNAGDELDGEGFGLQRVVSVGGTESSFLYQGNAGDELDGEGFGLQRVVSVGGTESSFLYQSAYFDQDWRGEDLMATMLLSQYLTQCEGPLWRGIRGEGLAYGANIYVQPDKKLLTLSLYRGSQINQAYDQTKKIVLDVLDDSSVDLSEFEAAKRSLVCELMEAQDTVKRAANQTLLAQFRQIPPDFTSVDLSEFEAAKRSLVCELMEAQDTVKRAANQTLLAQFRQIPPDFTSVDLSEFEAAKRSLVCELMEAQDTVKRAANQTLLAQFRQIPPDFTSVDLSEFEAAKRSLVCELMEAQDTVKRAANQTLLAQFRQIPPDFTRSLCAHIWDVSIDEVLKAGAPHLRDLFDDSKCTRAIVVHPSKVKEIQEHFPGIECISIDSLTVPLEC</sequence>
<dbReference type="InterPro" id="IPR011249">
    <property type="entry name" value="Metalloenz_LuxS/M16"/>
</dbReference>
<dbReference type="PANTHER" id="PTHR43016:SF16">
    <property type="entry name" value="METALLOPROTEASE, PUTATIVE (AFU_ORTHOLOGUE AFUA_4G07610)-RELATED"/>
    <property type="match status" value="1"/>
</dbReference>
<dbReference type="FunFam" id="3.30.830.10:FF:000015">
    <property type="entry name" value="Putative zinc metalloprotease"/>
    <property type="match status" value="1"/>
</dbReference>
<feature type="coiled-coil region" evidence="1">
    <location>
        <begin position="1024"/>
        <end position="1186"/>
    </location>
</feature>